<keyword evidence="2" id="KW-0012">Acyltransferase</keyword>
<sequence length="328" mass="36704">MITYRPFRNYDPPAIVEVWNDAFAGRGASLLRTPAVVERWIASRPFFDPSAFVLAFDGDRPVGFVLSGPGSNADASAEDRQIGVTCLLAVIVDYRRKGIGSELLLRSQNYLRRNGATTLLAGAMKPHNPYTFGIYGGSDSPGFLTSDQDAAPFLEYHGYQGAGTTLVFQRRIEGPLNIADARFGVLRRKYDLQIVPKSVLGSWWQEVQFGTMEPVEFRLDDKLTGQPMAAITVWEMEGYSWRWNTPAAGILDLYVDPEARRAGLGKFLVSQLLKYLQEQFFGIVEVQITERNQPAIALFRSVGFEPVDAGRTYKVDPRYLDPLDDDDE</sequence>
<feature type="domain" description="N-acetyltransferase" evidence="3">
    <location>
        <begin position="176"/>
        <end position="326"/>
    </location>
</feature>
<accession>A0A6C2YPZ4</accession>
<proteinExistence type="predicted"/>
<dbReference type="GO" id="GO:0016747">
    <property type="term" value="F:acyltransferase activity, transferring groups other than amino-acyl groups"/>
    <property type="evidence" value="ECO:0007669"/>
    <property type="project" value="InterPro"/>
</dbReference>
<dbReference type="EMBL" id="LR586016">
    <property type="protein sequence ID" value="VIP03249.1"/>
    <property type="molecule type" value="Genomic_DNA"/>
</dbReference>
<dbReference type="SUPFAM" id="SSF55729">
    <property type="entry name" value="Acyl-CoA N-acyltransferases (Nat)"/>
    <property type="match status" value="2"/>
</dbReference>
<evidence type="ECO:0000256" key="2">
    <source>
        <dbReference type="ARBA" id="ARBA00023315"/>
    </source>
</evidence>
<evidence type="ECO:0000256" key="1">
    <source>
        <dbReference type="ARBA" id="ARBA00022679"/>
    </source>
</evidence>
<reference evidence="4" key="1">
    <citation type="submission" date="2019-04" db="EMBL/GenBank/DDBJ databases">
        <authorList>
            <consortium name="Science for Life Laboratories"/>
        </authorList>
    </citation>
    <scope>NUCLEOTIDE SEQUENCE</scope>
    <source>
        <strain evidence="4">MBLW1</strain>
    </source>
</reference>
<dbReference type="InterPro" id="IPR050832">
    <property type="entry name" value="Bact_Acetyltransf"/>
</dbReference>
<keyword evidence="5" id="KW-1185">Reference proteome</keyword>
<dbReference type="Proteomes" id="UP000464378">
    <property type="component" value="Chromosome"/>
</dbReference>
<name>A0A6C2YPZ4_9BACT</name>
<keyword evidence="1 4" id="KW-0808">Transferase</keyword>
<evidence type="ECO:0000313" key="5">
    <source>
        <dbReference type="Proteomes" id="UP000464378"/>
    </source>
</evidence>
<evidence type="ECO:0000313" key="4">
    <source>
        <dbReference type="EMBL" id="VIP03249.1"/>
    </source>
</evidence>
<organism evidence="4">
    <name type="scientific">Tuwongella immobilis</name>
    <dbReference type="NCBI Taxonomy" id="692036"/>
    <lineage>
        <taxon>Bacteria</taxon>
        <taxon>Pseudomonadati</taxon>
        <taxon>Planctomycetota</taxon>
        <taxon>Planctomycetia</taxon>
        <taxon>Gemmatales</taxon>
        <taxon>Gemmataceae</taxon>
        <taxon>Tuwongella</taxon>
    </lineage>
</organism>
<dbReference type="InParanoid" id="A0A6C2YPZ4"/>
<dbReference type="RefSeq" id="WP_162658334.1">
    <property type="nucleotide sequence ID" value="NZ_LR593887.1"/>
</dbReference>
<gene>
    <name evidence="4" type="ORF">GMBLW1_07110</name>
</gene>
<dbReference type="InterPro" id="IPR016181">
    <property type="entry name" value="Acyl_CoA_acyltransferase"/>
</dbReference>
<evidence type="ECO:0000259" key="3">
    <source>
        <dbReference type="PROSITE" id="PS51186"/>
    </source>
</evidence>
<dbReference type="PROSITE" id="PS51186">
    <property type="entry name" value="GNAT"/>
    <property type="match status" value="2"/>
</dbReference>
<dbReference type="EMBL" id="LR593887">
    <property type="protein sequence ID" value="VTS03834.1"/>
    <property type="molecule type" value="Genomic_DNA"/>
</dbReference>
<dbReference type="AlphaFoldDB" id="A0A6C2YPZ4"/>
<dbReference type="Pfam" id="PF00583">
    <property type="entry name" value="Acetyltransf_1"/>
    <property type="match status" value="2"/>
</dbReference>
<dbReference type="CDD" id="cd04301">
    <property type="entry name" value="NAT_SF"/>
    <property type="match status" value="2"/>
</dbReference>
<protein>
    <recommendedName>
        <fullName evidence="3">N-acetyltransferase domain-containing protein</fullName>
    </recommendedName>
</protein>
<dbReference type="Gene3D" id="3.40.630.30">
    <property type="match status" value="2"/>
</dbReference>
<dbReference type="InterPro" id="IPR000182">
    <property type="entry name" value="GNAT_dom"/>
</dbReference>
<dbReference type="PANTHER" id="PTHR43877">
    <property type="entry name" value="AMINOALKYLPHOSPHONATE N-ACETYLTRANSFERASE-RELATED-RELATED"/>
    <property type="match status" value="1"/>
</dbReference>
<feature type="domain" description="N-acetyltransferase" evidence="3">
    <location>
        <begin position="2"/>
        <end position="179"/>
    </location>
</feature>
<dbReference type="KEGG" id="tim:GMBLW1_07110"/>